<sequence length="244" mass="27137">MSDPDVICRTTNQHPMLVLSRLLLNTACSFKKKAHVYHQHEAMPDSCGEAMNQSQEEEQTSLPREPETHFLIRRLHTDTQPQHPLNEELQQKVQVTSPLPSEALGDSGSLAGPWANICASKSSNEIRTCDSYGCGQYSAQRTNRHHPGVDVLCSDGSVVYAPFTGMIMGQEKPYRNKNAINNGLRLSGRGFCVKIFYIKPIKYKGSVKKGEKLGTLLPLQKVYPGIQSHVHIENCDSSDPTAYL</sequence>
<keyword evidence="1" id="KW-0479">Metal-binding</keyword>
<proteinExistence type="inferred from homology"/>
<dbReference type="EMBL" id="JAATJU010024800">
    <property type="protein sequence ID" value="KAH0504907.1"/>
    <property type="molecule type" value="Genomic_DNA"/>
</dbReference>
<dbReference type="InterPro" id="IPR011055">
    <property type="entry name" value="Dup_hybrid_motif"/>
</dbReference>
<evidence type="ECO:0000256" key="2">
    <source>
        <dbReference type="ARBA" id="ARBA00022729"/>
    </source>
</evidence>
<gene>
    <name evidence="8" type="ORF">LTLLF_180295</name>
</gene>
<feature type="region of interest" description="Disordered" evidence="7">
    <location>
        <begin position="46"/>
        <end position="65"/>
    </location>
</feature>
<evidence type="ECO:0000256" key="4">
    <source>
        <dbReference type="ARBA" id="ARBA00023157"/>
    </source>
</evidence>
<dbReference type="FunFam" id="2.70.70.10:FF:000011">
    <property type="entry name" value="Leukocyte cell-derived chemotaxin-2"/>
    <property type="match status" value="1"/>
</dbReference>
<organism evidence="8 9">
    <name type="scientific">Microtus ochrogaster</name>
    <name type="common">Prairie vole</name>
    <dbReference type="NCBI Taxonomy" id="79684"/>
    <lineage>
        <taxon>Eukaryota</taxon>
        <taxon>Metazoa</taxon>
        <taxon>Chordata</taxon>
        <taxon>Craniata</taxon>
        <taxon>Vertebrata</taxon>
        <taxon>Euteleostomi</taxon>
        <taxon>Mammalia</taxon>
        <taxon>Eutheria</taxon>
        <taxon>Euarchontoglires</taxon>
        <taxon>Glires</taxon>
        <taxon>Rodentia</taxon>
        <taxon>Myomorpha</taxon>
        <taxon>Muroidea</taxon>
        <taxon>Cricetidae</taxon>
        <taxon>Arvicolinae</taxon>
        <taxon>Microtus</taxon>
    </lineage>
</organism>
<keyword evidence="2" id="KW-0732">Signal</keyword>
<accession>A0A8J6KW59</accession>
<name>A0A8J6KW59_MICOH</name>
<dbReference type="AlphaFoldDB" id="A0A8J6KW59"/>
<evidence type="ECO:0000256" key="6">
    <source>
        <dbReference type="ARBA" id="ARBA00068041"/>
    </source>
</evidence>
<dbReference type="PANTHER" id="PTHR11329">
    <property type="entry name" value="LEUKOCYTE CELL-DERIVED CHEMOTAXIN 2"/>
    <property type="match status" value="1"/>
</dbReference>
<evidence type="ECO:0000256" key="5">
    <source>
        <dbReference type="ARBA" id="ARBA00024361"/>
    </source>
</evidence>
<keyword evidence="3" id="KW-0862">Zinc</keyword>
<reference evidence="8" key="1">
    <citation type="submission" date="2020-03" db="EMBL/GenBank/DDBJ databases">
        <title>Studies in the Genomics of Life Span.</title>
        <authorList>
            <person name="Glass D."/>
        </authorList>
    </citation>
    <scope>NUCLEOTIDE SEQUENCE</scope>
    <source>
        <strain evidence="8">LTLLF</strain>
        <tissue evidence="8">Muscle</tissue>
    </source>
</reference>
<dbReference type="InterPro" id="IPR008663">
    <property type="entry name" value="LECT2"/>
</dbReference>
<dbReference type="GO" id="GO:0046872">
    <property type="term" value="F:metal ion binding"/>
    <property type="evidence" value="ECO:0007669"/>
    <property type="project" value="UniProtKB-KW"/>
</dbReference>
<dbReference type="PANTHER" id="PTHR11329:SF0">
    <property type="entry name" value="LEUKOCYTE CELL-DERIVED CHEMOTAXIN-2"/>
    <property type="match status" value="1"/>
</dbReference>
<dbReference type="Gene3D" id="2.70.70.10">
    <property type="entry name" value="Glucose Permease (Domain IIA)"/>
    <property type="match status" value="1"/>
</dbReference>
<evidence type="ECO:0000256" key="3">
    <source>
        <dbReference type="ARBA" id="ARBA00022833"/>
    </source>
</evidence>
<protein>
    <recommendedName>
        <fullName evidence="6">Leukocyte cell-derived chemotaxin-2</fullName>
    </recommendedName>
</protein>
<dbReference type="Proteomes" id="UP000710432">
    <property type="component" value="Unassembled WGS sequence"/>
</dbReference>
<evidence type="ECO:0000256" key="1">
    <source>
        <dbReference type="ARBA" id="ARBA00022723"/>
    </source>
</evidence>
<evidence type="ECO:0000313" key="9">
    <source>
        <dbReference type="Proteomes" id="UP000710432"/>
    </source>
</evidence>
<comment type="caution">
    <text evidence="8">The sequence shown here is derived from an EMBL/GenBank/DDBJ whole genome shotgun (WGS) entry which is preliminary data.</text>
</comment>
<comment type="similarity">
    <text evidence="5">Belongs to the LECT2/MIM-1 family.</text>
</comment>
<evidence type="ECO:0000313" key="8">
    <source>
        <dbReference type="EMBL" id="KAH0504907.1"/>
    </source>
</evidence>
<evidence type="ECO:0000256" key="7">
    <source>
        <dbReference type="SAM" id="MobiDB-lite"/>
    </source>
</evidence>
<keyword evidence="4" id="KW-1015">Disulfide bond</keyword>